<evidence type="ECO:0000256" key="2">
    <source>
        <dbReference type="ARBA" id="ARBA00006242"/>
    </source>
</evidence>
<dbReference type="KEGG" id="nvi:100119758"/>
<dbReference type="AlphaFoldDB" id="A0A7M7LLX9"/>
<dbReference type="PANTHER" id="PTHR12534:SF0">
    <property type="entry name" value="SMALL RIBOSOMAL SUBUNIT PROTEIN US2M"/>
    <property type="match status" value="1"/>
</dbReference>
<reference evidence="9" key="1">
    <citation type="submission" date="2021-01" db="UniProtKB">
        <authorList>
            <consortium name="EnsemblMetazoa"/>
        </authorList>
    </citation>
    <scope>IDENTIFICATION</scope>
</reference>
<keyword evidence="3" id="KW-0689">Ribosomal protein</keyword>
<dbReference type="SMR" id="A0A7M7LLX9"/>
<dbReference type="InterPro" id="IPR001865">
    <property type="entry name" value="Ribosomal_uS2"/>
</dbReference>
<name>A0A7M7LLX9_NASVI</name>
<dbReference type="InterPro" id="IPR005706">
    <property type="entry name" value="Ribosomal_uS2_bac/mit/plastid"/>
</dbReference>
<dbReference type="Gene3D" id="3.40.50.10490">
    <property type="entry name" value="Glucose-6-phosphate isomerase like protein, domain 1"/>
    <property type="match status" value="1"/>
</dbReference>
<dbReference type="OMA" id="PYIFMEK"/>
<proteinExistence type="inferred from homology"/>
<evidence type="ECO:0000256" key="7">
    <source>
        <dbReference type="ARBA" id="ARBA00071390"/>
    </source>
</evidence>
<keyword evidence="5" id="KW-0687">Ribonucleoprotein</keyword>
<dbReference type="PANTHER" id="PTHR12534">
    <property type="entry name" value="30S RIBOSOMAL PROTEIN S2 PROKARYOTIC AND ORGANELLAR"/>
    <property type="match status" value="1"/>
</dbReference>
<comment type="subcellular location">
    <subcellularLocation>
        <location evidence="1">Mitochondrion</location>
    </subcellularLocation>
</comment>
<dbReference type="OrthoDB" id="2320368at2759"/>
<comment type="function">
    <text evidence="6">Required for mitoribosome formation and stability, and mitochondrial translation.</text>
</comment>
<keyword evidence="10" id="KW-1185">Reference proteome</keyword>
<evidence type="ECO:0000313" key="10">
    <source>
        <dbReference type="Proteomes" id="UP000002358"/>
    </source>
</evidence>
<evidence type="ECO:0000313" key="9">
    <source>
        <dbReference type="EnsemblMetazoa" id="XP_001603481"/>
    </source>
</evidence>
<gene>
    <name evidence="9" type="primary">100119758</name>
</gene>
<evidence type="ECO:0000256" key="1">
    <source>
        <dbReference type="ARBA" id="ARBA00004173"/>
    </source>
</evidence>
<comment type="similarity">
    <text evidence="2">Belongs to the universal ribosomal protein uS2 family.</text>
</comment>
<keyword evidence="4" id="KW-0496">Mitochondrion</keyword>
<protein>
    <recommendedName>
        <fullName evidence="7">Small ribosomal subunit protein uS2m</fullName>
    </recommendedName>
    <alternativeName>
        <fullName evidence="8">28S ribosomal protein S2, mitochondrial</fullName>
    </alternativeName>
</protein>
<dbReference type="InParanoid" id="A0A7M7LLX9"/>
<dbReference type="GO" id="GO:0006412">
    <property type="term" value="P:translation"/>
    <property type="evidence" value="ECO:0007669"/>
    <property type="project" value="InterPro"/>
</dbReference>
<dbReference type="FunCoup" id="A0A7M7LLX9">
    <property type="interactions" value="292"/>
</dbReference>
<dbReference type="GO" id="GO:0003735">
    <property type="term" value="F:structural constituent of ribosome"/>
    <property type="evidence" value="ECO:0007669"/>
    <property type="project" value="InterPro"/>
</dbReference>
<evidence type="ECO:0000256" key="8">
    <source>
        <dbReference type="ARBA" id="ARBA00083109"/>
    </source>
</evidence>
<dbReference type="SUPFAM" id="SSF52313">
    <property type="entry name" value="Ribosomal protein S2"/>
    <property type="match status" value="1"/>
</dbReference>
<dbReference type="InterPro" id="IPR023591">
    <property type="entry name" value="Ribosomal_uS2_flav_dom_sf"/>
</dbReference>
<dbReference type="NCBIfam" id="TIGR01011">
    <property type="entry name" value="rpsB_bact"/>
    <property type="match status" value="1"/>
</dbReference>
<dbReference type="GO" id="GO:0005743">
    <property type="term" value="C:mitochondrial inner membrane"/>
    <property type="evidence" value="ECO:0007669"/>
    <property type="project" value="UniProtKB-ARBA"/>
</dbReference>
<dbReference type="Pfam" id="PF00318">
    <property type="entry name" value="Ribosomal_S2"/>
    <property type="match status" value="2"/>
</dbReference>
<sequence length="256" mass="28875">MAAAVARVFRNKLLGKEGLLRCANSVQGLKLSTQTQPNIQPEESTEVRLSPLQHPDYFQVHKLFTVKDLFDARVHYGHKEGTLDEHMRPFIYGSRMGHLIFDLDHTAELLREALNFTAHIAYNQGIILFLCRNPQNTHLVEKTAKECGEFAHTRRWRGGIFTNSTKEFGAVTRLPDLCIFLSTLNTVMLEHRAVSNAAKMLIPTVGIVDSNCNPNLITYPVPGNDDTPCAVELYCKLFKQAILLGKEARVRDKTET</sequence>
<accession>A0A7M7LLX9</accession>
<evidence type="ECO:0000256" key="4">
    <source>
        <dbReference type="ARBA" id="ARBA00023128"/>
    </source>
</evidence>
<dbReference type="PRINTS" id="PR00395">
    <property type="entry name" value="RIBOSOMALS2"/>
</dbReference>
<dbReference type="EnsemblMetazoa" id="XM_001603431">
    <property type="protein sequence ID" value="XP_001603481"/>
    <property type="gene ID" value="LOC100119758"/>
</dbReference>
<evidence type="ECO:0000256" key="5">
    <source>
        <dbReference type="ARBA" id="ARBA00023274"/>
    </source>
</evidence>
<evidence type="ECO:0000256" key="6">
    <source>
        <dbReference type="ARBA" id="ARBA00059792"/>
    </source>
</evidence>
<dbReference type="HAMAP" id="MF_00291_B">
    <property type="entry name" value="Ribosomal_uS2_B"/>
    <property type="match status" value="1"/>
</dbReference>
<dbReference type="CDD" id="cd01425">
    <property type="entry name" value="RPS2"/>
    <property type="match status" value="1"/>
</dbReference>
<dbReference type="Proteomes" id="UP000002358">
    <property type="component" value="Chromosome 5"/>
</dbReference>
<organism evidence="9 10">
    <name type="scientific">Nasonia vitripennis</name>
    <name type="common">Parasitic wasp</name>
    <dbReference type="NCBI Taxonomy" id="7425"/>
    <lineage>
        <taxon>Eukaryota</taxon>
        <taxon>Metazoa</taxon>
        <taxon>Ecdysozoa</taxon>
        <taxon>Arthropoda</taxon>
        <taxon>Hexapoda</taxon>
        <taxon>Insecta</taxon>
        <taxon>Pterygota</taxon>
        <taxon>Neoptera</taxon>
        <taxon>Endopterygota</taxon>
        <taxon>Hymenoptera</taxon>
        <taxon>Apocrita</taxon>
        <taxon>Proctotrupomorpha</taxon>
        <taxon>Chalcidoidea</taxon>
        <taxon>Pteromalidae</taxon>
        <taxon>Pteromalinae</taxon>
        <taxon>Nasonia</taxon>
    </lineage>
</organism>
<dbReference type="FunFam" id="3.40.50.10490:FF:000026">
    <property type="entry name" value="28S ribosomal protein S2, mitochondrial"/>
    <property type="match status" value="1"/>
</dbReference>
<dbReference type="GO" id="GO:0005763">
    <property type="term" value="C:mitochondrial small ribosomal subunit"/>
    <property type="evidence" value="ECO:0007669"/>
    <property type="project" value="UniProtKB-ARBA"/>
</dbReference>
<evidence type="ECO:0000256" key="3">
    <source>
        <dbReference type="ARBA" id="ARBA00022980"/>
    </source>
</evidence>